<dbReference type="PANTHER" id="PTHR13395:SF6">
    <property type="entry name" value="SISTER CHROMATID COHESION PROTEIN DCC1"/>
    <property type="match status" value="1"/>
</dbReference>
<gene>
    <name evidence="3" type="ORF">M0812_04559</name>
</gene>
<evidence type="ECO:0000313" key="3">
    <source>
        <dbReference type="EMBL" id="KAJ3452784.1"/>
    </source>
</evidence>
<comment type="similarity">
    <text evidence="1">Belongs to the DCC1 family.</text>
</comment>
<evidence type="ECO:0000313" key="4">
    <source>
        <dbReference type="Proteomes" id="UP001146793"/>
    </source>
</evidence>
<dbReference type="InterPro" id="IPR019128">
    <property type="entry name" value="Dcc1"/>
</dbReference>
<reference evidence="3" key="1">
    <citation type="submission" date="2022-08" db="EMBL/GenBank/DDBJ databases">
        <title>Novel sulphate-reducing endosymbionts in the free-living metamonad Anaeramoeba.</title>
        <authorList>
            <person name="Jerlstrom-Hultqvist J."/>
            <person name="Cepicka I."/>
            <person name="Gallot-Lavallee L."/>
            <person name="Salas-Leiva D."/>
            <person name="Curtis B.A."/>
            <person name="Zahonova K."/>
            <person name="Pipaliya S."/>
            <person name="Dacks J."/>
            <person name="Roger A.J."/>
        </authorList>
    </citation>
    <scope>NUCLEOTIDE SEQUENCE</scope>
    <source>
        <strain evidence="3">Busselton2</strain>
    </source>
</reference>
<protein>
    <submittedName>
        <fullName evidence="3">Sister chromatid cohesion protein dcc1-related</fullName>
    </submittedName>
</protein>
<proteinExistence type="inferred from homology"/>
<dbReference type="GO" id="GO:0000775">
    <property type="term" value="C:chromosome, centromeric region"/>
    <property type="evidence" value="ECO:0007669"/>
    <property type="project" value="TreeGrafter"/>
</dbReference>
<comment type="caution">
    <text evidence="3">The sequence shown here is derived from an EMBL/GenBank/DDBJ whole genome shotgun (WGS) entry which is preliminary data.</text>
</comment>
<dbReference type="GO" id="GO:0034088">
    <property type="term" value="P:maintenance of mitotic sister chromatid cohesion"/>
    <property type="evidence" value="ECO:0007669"/>
    <property type="project" value="TreeGrafter"/>
</dbReference>
<sequence length="369" mass="43745">MTQQTINYSNTFSSEQYLMIELPTEISLTENEELFFKGNQKDSAVLCTNKQTFEIKKALSSNTLYFLNEKGNVIESQTDHYLEVLPMIPDFHSIYLLLSEIPYSGKENEKKISFKELNTFEQLLDQIQSSRNELKKYLKSINAFRLNGYIRIMDSELQGNIIDLILAIVEEQGWDIDHIPFSELTELLKQIKLIEKETKYIFIPCINRIGEWNDLEIDIDIDTEISQENEMLFKEFQLNKEKVIFFRAQRLIETDPDKKWKKNDFFTYFNELLPSKIELDEQILGKCVIEKEFMDSQIEDFPTTLIFLDHNLLPTNPRKRLERLFQIKPRWRLNEIKPFLEHVCDANEILSKYSRKCTAMTGSVYYIKK</sequence>
<dbReference type="EMBL" id="JANTQA010000008">
    <property type="protein sequence ID" value="KAJ3452784.1"/>
    <property type="molecule type" value="Genomic_DNA"/>
</dbReference>
<keyword evidence="2" id="KW-0235">DNA replication</keyword>
<name>A0AAV8AKB8_9EUKA</name>
<dbReference type="AlphaFoldDB" id="A0AAV8AKB8"/>
<dbReference type="PANTHER" id="PTHR13395">
    <property type="entry name" value="SISTER CHROMATID COHESION PROTEIN DCC1-RELATED"/>
    <property type="match status" value="1"/>
</dbReference>
<dbReference type="Pfam" id="PF09724">
    <property type="entry name" value="Dcc1"/>
    <property type="match status" value="1"/>
</dbReference>
<evidence type="ECO:0000256" key="1">
    <source>
        <dbReference type="ARBA" id="ARBA00007017"/>
    </source>
</evidence>
<dbReference type="Proteomes" id="UP001146793">
    <property type="component" value="Unassembled WGS sequence"/>
</dbReference>
<organism evidence="3 4">
    <name type="scientific">Anaeramoeba flamelloides</name>
    <dbReference type="NCBI Taxonomy" id="1746091"/>
    <lineage>
        <taxon>Eukaryota</taxon>
        <taxon>Metamonada</taxon>
        <taxon>Anaeramoebidae</taxon>
        <taxon>Anaeramoeba</taxon>
    </lineage>
</organism>
<dbReference type="GO" id="GO:0031390">
    <property type="term" value="C:Ctf18 RFC-like complex"/>
    <property type="evidence" value="ECO:0007669"/>
    <property type="project" value="InterPro"/>
</dbReference>
<accession>A0AAV8AKB8</accession>
<dbReference type="GO" id="GO:0000785">
    <property type="term" value="C:chromatin"/>
    <property type="evidence" value="ECO:0007669"/>
    <property type="project" value="TreeGrafter"/>
</dbReference>
<dbReference type="GO" id="GO:0006260">
    <property type="term" value="P:DNA replication"/>
    <property type="evidence" value="ECO:0007669"/>
    <property type="project" value="UniProtKB-KW"/>
</dbReference>
<evidence type="ECO:0000256" key="2">
    <source>
        <dbReference type="ARBA" id="ARBA00022705"/>
    </source>
</evidence>